<comment type="caution">
    <text evidence="1">The sequence shown here is derived from an EMBL/GenBank/DDBJ whole genome shotgun (WGS) entry which is preliminary data.</text>
</comment>
<accession>A0A8S2Z087</accession>
<dbReference type="Proteomes" id="UP000681722">
    <property type="component" value="Unassembled WGS sequence"/>
</dbReference>
<proteinExistence type="predicted"/>
<gene>
    <name evidence="1" type="ORF">SRO942_LOCUS48737</name>
</gene>
<reference evidence="1" key="1">
    <citation type="submission" date="2021-02" db="EMBL/GenBank/DDBJ databases">
        <authorList>
            <person name="Nowell W R."/>
        </authorList>
    </citation>
    <scope>NUCLEOTIDE SEQUENCE</scope>
</reference>
<sequence>MIALIYQRIEEFFKQDTVSRISPDKSNYKHGHQIRLRLNNLSNLHACLCMTCLNPELKTDKLRDLKHKHPIQNIIILISPDLEELVKDATRLSKFKLELSKLKHESFIITYPEWQKIKSDQAKARISTKDMETSTIERFVT</sequence>
<evidence type="ECO:0000313" key="2">
    <source>
        <dbReference type="Proteomes" id="UP000681722"/>
    </source>
</evidence>
<dbReference type="EMBL" id="CAJOBC010126636">
    <property type="protein sequence ID" value="CAF4597482.1"/>
    <property type="molecule type" value="Genomic_DNA"/>
</dbReference>
<protein>
    <submittedName>
        <fullName evidence="1">Uncharacterized protein</fullName>
    </submittedName>
</protein>
<feature type="non-terminal residue" evidence="1">
    <location>
        <position position="1"/>
    </location>
</feature>
<dbReference type="OrthoDB" id="6375801at2759"/>
<organism evidence="1 2">
    <name type="scientific">Didymodactylos carnosus</name>
    <dbReference type="NCBI Taxonomy" id="1234261"/>
    <lineage>
        <taxon>Eukaryota</taxon>
        <taxon>Metazoa</taxon>
        <taxon>Spiralia</taxon>
        <taxon>Gnathifera</taxon>
        <taxon>Rotifera</taxon>
        <taxon>Eurotatoria</taxon>
        <taxon>Bdelloidea</taxon>
        <taxon>Philodinida</taxon>
        <taxon>Philodinidae</taxon>
        <taxon>Didymodactylos</taxon>
    </lineage>
</organism>
<name>A0A8S2Z087_9BILA</name>
<dbReference type="AlphaFoldDB" id="A0A8S2Z087"/>
<evidence type="ECO:0000313" key="1">
    <source>
        <dbReference type="EMBL" id="CAF4597482.1"/>
    </source>
</evidence>